<feature type="compositionally biased region" description="Basic and acidic residues" evidence="1">
    <location>
        <begin position="128"/>
        <end position="139"/>
    </location>
</feature>
<dbReference type="PANTHER" id="PTHR10131">
    <property type="entry name" value="TNF RECEPTOR ASSOCIATED FACTOR"/>
    <property type="match status" value="1"/>
</dbReference>
<dbReference type="Proteomes" id="UP000023152">
    <property type="component" value="Unassembled WGS sequence"/>
</dbReference>
<dbReference type="InterPro" id="IPR013083">
    <property type="entry name" value="Znf_RING/FYVE/PHD"/>
</dbReference>
<feature type="region of interest" description="Disordered" evidence="1">
    <location>
        <begin position="124"/>
        <end position="144"/>
    </location>
</feature>
<protein>
    <recommendedName>
        <fullName evidence="4">TRAF-type domain-containing protein</fullName>
    </recommendedName>
</protein>
<proteinExistence type="predicted"/>
<evidence type="ECO:0000313" key="2">
    <source>
        <dbReference type="EMBL" id="ETO10763.1"/>
    </source>
</evidence>
<organism evidence="2 3">
    <name type="scientific">Reticulomyxa filosa</name>
    <dbReference type="NCBI Taxonomy" id="46433"/>
    <lineage>
        <taxon>Eukaryota</taxon>
        <taxon>Sar</taxon>
        <taxon>Rhizaria</taxon>
        <taxon>Retaria</taxon>
        <taxon>Foraminifera</taxon>
        <taxon>Monothalamids</taxon>
        <taxon>Reticulomyxidae</taxon>
        <taxon>Reticulomyxa</taxon>
    </lineage>
</organism>
<keyword evidence="3" id="KW-1185">Reference proteome</keyword>
<accession>X6M9S6</accession>
<evidence type="ECO:0000256" key="1">
    <source>
        <dbReference type="SAM" id="MobiDB-lite"/>
    </source>
</evidence>
<dbReference type="AlphaFoldDB" id="X6M9S6"/>
<sequence length="215" mass="25163">MESKEEKEEKRVNVNRHFFFDSGCYNKEWVSLTNEPQKLNSLICCLCNEITNNAMELQCGEHDNGERVYLIGEECLQRYLKQSSGKCPIEQHYHCEFSKNKVVRQLVSDLMVICPRQFDLNKHFRPTKPGESEEREKQSNSKYGCNFKGKMKDIQDHLDKSCNLTYIEQVISSEIQSHLNVVNQQLKQLQDTNQHLLSQLQTETTLQIVLSLFLQ</sequence>
<reference evidence="2 3" key="1">
    <citation type="journal article" date="2013" name="Curr. Biol.">
        <title>The Genome of the Foraminiferan Reticulomyxa filosa.</title>
        <authorList>
            <person name="Glockner G."/>
            <person name="Hulsmann N."/>
            <person name="Schleicher M."/>
            <person name="Noegel A.A."/>
            <person name="Eichinger L."/>
            <person name="Gallinger C."/>
            <person name="Pawlowski J."/>
            <person name="Sierra R."/>
            <person name="Euteneuer U."/>
            <person name="Pillet L."/>
            <person name="Moustafa A."/>
            <person name="Platzer M."/>
            <person name="Groth M."/>
            <person name="Szafranski K."/>
            <person name="Schliwa M."/>
        </authorList>
    </citation>
    <scope>NUCLEOTIDE SEQUENCE [LARGE SCALE GENOMIC DNA]</scope>
</reference>
<evidence type="ECO:0008006" key="4">
    <source>
        <dbReference type="Google" id="ProtNLM"/>
    </source>
</evidence>
<evidence type="ECO:0000313" key="3">
    <source>
        <dbReference type="Proteomes" id="UP000023152"/>
    </source>
</evidence>
<comment type="caution">
    <text evidence="2">The sequence shown here is derived from an EMBL/GenBank/DDBJ whole genome shotgun (WGS) entry which is preliminary data.</text>
</comment>
<dbReference type="PANTHER" id="PTHR10131:SF94">
    <property type="entry name" value="TNF RECEPTOR-ASSOCIATED FACTOR 4"/>
    <property type="match status" value="1"/>
</dbReference>
<name>X6M9S6_RETFI</name>
<dbReference type="EMBL" id="ASPP01023152">
    <property type="protein sequence ID" value="ETO10763.1"/>
    <property type="molecule type" value="Genomic_DNA"/>
</dbReference>
<dbReference type="Gene3D" id="3.30.40.10">
    <property type="entry name" value="Zinc/RING finger domain, C3HC4 (zinc finger)"/>
    <property type="match status" value="1"/>
</dbReference>
<gene>
    <name evidence="2" type="ORF">RFI_26614</name>
</gene>
<dbReference type="GO" id="GO:0043122">
    <property type="term" value="P:regulation of canonical NF-kappaB signal transduction"/>
    <property type="evidence" value="ECO:0007669"/>
    <property type="project" value="TreeGrafter"/>
</dbReference>